<reference evidence="1 2" key="1">
    <citation type="submission" date="2020-08" db="EMBL/GenBank/DDBJ databases">
        <title>Genomic Encyclopedia of Type Strains, Phase III (KMG-III): the genomes of soil and plant-associated and newly described type strains.</title>
        <authorList>
            <person name="Whitman W."/>
        </authorList>
    </citation>
    <scope>NUCLEOTIDE SEQUENCE [LARGE SCALE GENOMIC DNA]</scope>
    <source>
        <strain evidence="1 2">CECT 8075</strain>
    </source>
</reference>
<organism evidence="1 2">
    <name type="scientific">Aporhodopirellula rubra</name>
    <dbReference type="NCBI Taxonomy" id="980271"/>
    <lineage>
        <taxon>Bacteria</taxon>
        <taxon>Pseudomonadati</taxon>
        <taxon>Planctomycetota</taxon>
        <taxon>Planctomycetia</taxon>
        <taxon>Pirellulales</taxon>
        <taxon>Pirellulaceae</taxon>
        <taxon>Aporhodopirellula</taxon>
    </lineage>
</organism>
<gene>
    <name evidence="1" type="ORF">FHS27_000585</name>
</gene>
<protein>
    <submittedName>
        <fullName evidence="1">Uncharacterized protein</fullName>
    </submittedName>
</protein>
<evidence type="ECO:0000313" key="1">
    <source>
        <dbReference type="EMBL" id="MBB3204818.1"/>
    </source>
</evidence>
<evidence type="ECO:0000313" key="2">
    <source>
        <dbReference type="Proteomes" id="UP000536179"/>
    </source>
</evidence>
<proteinExistence type="predicted"/>
<name>A0A7W5H458_9BACT</name>
<sequence>MGMQALLSIVRTRAFCLTQRIAPTRVIRFRDRLCAGFYRPPATIPERATVLRGGATSPTW</sequence>
<dbReference type="Proteomes" id="UP000536179">
    <property type="component" value="Unassembled WGS sequence"/>
</dbReference>
<comment type="caution">
    <text evidence="1">The sequence shown here is derived from an EMBL/GenBank/DDBJ whole genome shotgun (WGS) entry which is preliminary data.</text>
</comment>
<dbReference type="AlphaFoldDB" id="A0A7W5H458"/>
<dbReference type="EMBL" id="JACHXU010000002">
    <property type="protein sequence ID" value="MBB3204818.1"/>
    <property type="molecule type" value="Genomic_DNA"/>
</dbReference>
<keyword evidence="2" id="KW-1185">Reference proteome</keyword>
<accession>A0A7W5H458</accession>